<evidence type="ECO:0000313" key="2">
    <source>
        <dbReference type="EMBL" id="KAK1856300.1"/>
    </source>
</evidence>
<feature type="region of interest" description="Disordered" evidence="1">
    <location>
        <begin position="1"/>
        <end position="20"/>
    </location>
</feature>
<dbReference type="Proteomes" id="UP001243330">
    <property type="component" value="Unassembled WGS sequence"/>
</dbReference>
<evidence type="ECO:0000313" key="3">
    <source>
        <dbReference type="Proteomes" id="UP001243330"/>
    </source>
</evidence>
<gene>
    <name evidence="2" type="ORF">CCHR01_01048</name>
</gene>
<protein>
    <recommendedName>
        <fullName evidence="4">Intracellular serine protease</fullName>
    </recommendedName>
</protein>
<proteinExistence type="predicted"/>
<dbReference type="AlphaFoldDB" id="A0AAD9B0W4"/>
<keyword evidence="3" id="KW-1185">Reference proteome</keyword>
<accession>A0AAD9B0W4</accession>
<reference evidence="2" key="1">
    <citation type="submission" date="2023-01" db="EMBL/GenBank/DDBJ databases">
        <title>Colletotrichum chrysophilum M932 genome sequence.</title>
        <authorList>
            <person name="Baroncelli R."/>
        </authorList>
    </citation>
    <scope>NUCLEOTIDE SEQUENCE</scope>
    <source>
        <strain evidence="2">M932</strain>
    </source>
</reference>
<evidence type="ECO:0008006" key="4">
    <source>
        <dbReference type="Google" id="ProtNLM"/>
    </source>
</evidence>
<organism evidence="2 3">
    <name type="scientific">Colletotrichum chrysophilum</name>
    <dbReference type="NCBI Taxonomy" id="1836956"/>
    <lineage>
        <taxon>Eukaryota</taxon>
        <taxon>Fungi</taxon>
        <taxon>Dikarya</taxon>
        <taxon>Ascomycota</taxon>
        <taxon>Pezizomycotina</taxon>
        <taxon>Sordariomycetes</taxon>
        <taxon>Hypocreomycetidae</taxon>
        <taxon>Glomerellales</taxon>
        <taxon>Glomerellaceae</taxon>
        <taxon>Colletotrichum</taxon>
        <taxon>Colletotrichum gloeosporioides species complex</taxon>
    </lineage>
</organism>
<dbReference type="EMBL" id="JAQOWY010000010">
    <property type="protein sequence ID" value="KAK1856300.1"/>
    <property type="molecule type" value="Genomic_DNA"/>
</dbReference>
<sequence>MSEPESFDHGNGGQVLDIPMFQRGSEGSGFHIKNNPEDSYQRPEVIQRAGAVATRCTLIDAVHGAMSAESKYWSTILVFEFRFDPQKKARRISRATIELRFDGSSTTNSVPEVEAISFDGNYSFRPSKQSETTTKGFETSLGASAVVEASTSIKWEKTITRETADATTITGGKTVMNNMPPNRIAKWTLLENSTFETGVPAAIRVAVRIKRSDEEVFTCMPSLQCKADMWTSLENVFSRIPEDDPIFLKPGLNTRHGPMHYDMEELGSVDIQKLGDVKFSQMMLDD</sequence>
<evidence type="ECO:0000256" key="1">
    <source>
        <dbReference type="SAM" id="MobiDB-lite"/>
    </source>
</evidence>
<comment type="caution">
    <text evidence="2">The sequence shown here is derived from an EMBL/GenBank/DDBJ whole genome shotgun (WGS) entry which is preliminary data.</text>
</comment>
<name>A0AAD9B0W4_9PEZI</name>